<sequence>MCSKERRPLPALKLPIIPLPLPPPPAHQSDRTESNGRPPAPAQHISRGNMRGRSMNLQLLNESYVSNLGYKLPSALPSENRDPNLLDDLERGEILGHGSSGRVYKVVHKRTGSVYALKVIQAKHDPAVRKQIKKEMEISRRHCGHSSFVVQCYGVFERMGEISLVMELMNDGTLADLLAKHKKIPEHFLSFVSRHVLKGLKYLHSKKIVHRDIKPSNLLLNRNPQLVKIADFGVSTELASTFAQCNSFVGTCAYFSPERFDPDVNGGKYDCSADIWSLGLTLLECALGYFPCLKEGQKPDWPTLICNICLDDPPAPPKDASPEFQNFIRLCLQKDATLRPSAHQLLMHPFLQIYEDHSCTLSTSLETLSL</sequence>
<keyword evidence="2" id="KW-1185">Reference proteome</keyword>
<proteinExistence type="predicted"/>
<dbReference type="Proteomes" id="UP001162992">
    <property type="component" value="Chromosome 16"/>
</dbReference>
<protein>
    <submittedName>
        <fullName evidence="1">Uncharacterized protein</fullName>
    </submittedName>
</protein>
<reference evidence="2" key="1">
    <citation type="journal article" date="2024" name="Proc. Natl. Acad. Sci. U.S.A.">
        <title>Extraordinary preservation of gene collinearity over three hundred million years revealed in homosporous lycophytes.</title>
        <authorList>
            <person name="Li C."/>
            <person name="Wickell D."/>
            <person name="Kuo L.Y."/>
            <person name="Chen X."/>
            <person name="Nie B."/>
            <person name="Liao X."/>
            <person name="Peng D."/>
            <person name="Ji J."/>
            <person name="Jenkins J."/>
            <person name="Williams M."/>
            <person name="Shu S."/>
            <person name="Plott C."/>
            <person name="Barry K."/>
            <person name="Rajasekar S."/>
            <person name="Grimwood J."/>
            <person name="Han X."/>
            <person name="Sun S."/>
            <person name="Hou Z."/>
            <person name="He W."/>
            <person name="Dai G."/>
            <person name="Sun C."/>
            <person name="Schmutz J."/>
            <person name="Leebens-Mack J.H."/>
            <person name="Li F.W."/>
            <person name="Wang L."/>
        </authorList>
    </citation>
    <scope>NUCLEOTIDE SEQUENCE [LARGE SCALE GENOMIC DNA]</scope>
    <source>
        <strain evidence="2">cv. PW_Plant_1</strain>
    </source>
</reference>
<name>A0ACC2BDT3_DIPCM</name>
<dbReference type="EMBL" id="CM055107">
    <property type="protein sequence ID" value="KAJ7527943.1"/>
    <property type="molecule type" value="Genomic_DNA"/>
</dbReference>
<accession>A0ACC2BDT3</accession>
<gene>
    <name evidence="1" type="ORF">O6H91_16G077000</name>
</gene>
<comment type="caution">
    <text evidence="1">The sequence shown here is derived from an EMBL/GenBank/DDBJ whole genome shotgun (WGS) entry which is preliminary data.</text>
</comment>
<organism evidence="1 2">
    <name type="scientific">Diphasiastrum complanatum</name>
    <name type="common">Issler's clubmoss</name>
    <name type="synonym">Lycopodium complanatum</name>
    <dbReference type="NCBI Taxonomy" id="34168"/>
    <lineage>
        <taxon>Eukaryota</taxon>
        <taxon>Viridiplantae</taxon>
        <taxon>Streptophyta</taxon>
        <taxon>Embryophyta</taxon>
        <taxon>Tracheophyta</taxon>
        <taxon>Lycopodiopsida</taxon>
        <taxon>Lycopodiales</taxon>
        <taxon>Lycopodiaceae</taxon>
        <taxon>Lycopodioideae</taxon>
        <taxon>Diphasiastrum</taxon>
    </lineage>
</organism>
<evidence type="ECO:0000313" key="2">
    <source>
        <dbReference type="Proteomes" id="UP001162992"/>
    </source>
</evidence>
<evidence type="ECO:0000313" key="1">
    <source>
        <dbReference type="EMBL" id="KAJ7527943.1"/>
    </source>
</evidence>